<dbReference type="InterPro" id="IPR039445">
    <property type="entry name" value="DauR-like_HTH"/>
</dbReference>
<feature type="domain" description="YheO-like" evidence="1">
    <location>
        <begin position="8"/>
        <end position="119"/>
    </location>
</feature>
<name>M8DV98_9BACL</name>
<sequence length="217" mass="24083">MSSLHPILASYIPVVEGLARTIGDHCEVALHDMTNPEASIIAIHNSHVSGRSPGSPVTNLGLKLLRQGEQGHDFILNYKHEGIKDKIIKSSTIFIRDEHQAIIGCICINLDVTSLVMAESILKGMASFQQEPSEEKTEERFAPTISELMDQIIEECIRKIGKPVPFMQKEEKIAFIGLLDEMGLFLIKGAVQHVADLLDVSKYTIYNYVEKTGKQPS</sequence>
<keyword evidence="4" id="KW-1185">Reference proteome</keyword>
<feature type="domain" description="Transcriptional regulator DauR-like HTH" evidence="2">
    <location>
        <begin position="149"/>
        <end position="209"/>
    </location>
</feature>
<dbReference type="Proteomes" id="UP000012081">
    <property type="component" value="Unassembled WGS sequence"/>
</dbReference>
<evidence type="ECO:0000313" key="3">
    <source>
        <dbReference type="EMBL" id="EMT50926.1"/>
    </source>
</evidence>
<organism evidence="3 4">
    <name type="scientific">Brevibacillus borstelensis AK1</name>
    <dbReference type="NCBI Taxonomy" id="1300222"/>
    <lineage>
        <taxon>Bacteria</taxon>
        <taxon>Bacillati</taxon>
        <taxon>Bacillota</taxon>
        <taxon>Bacilli</taxon>
        <taxon>Bacillales</taxon>
        <taxon>Paenibacillaceae</taxon>
        <taxon>Brevibacillus</taxon>
    </lineage>
</organism>
<dbReference type="Pfam" id="PF08348">
    <property type="entry name" value="PAS_6"/>
    <property type="match status" value="1"/>
</dbReference>
<reference evidence="3 4" key="1">
    <citation type="submission" date="2013-03" db="EMBL/GenBank/DDBJ databases">
        <title>Assembly of a new bacterial strain Brevibacillus borstelensis AK1.</title>
        <authorList>
            <person name="Rajan I."/>
            <person name="PoliReddy D."/>
            <person name="Sugumar T."/>
            <person name="Rathinam K."/>
            <person name="Alqarawi S."/>
            <person name="Khalil A.B."/>
            <person name="Sivakumar N."/>
        </authorList>
    </citation>
    <scope>NUCLEOTIDE SEQUENCE [LARGE SCALE GENOMIC DNA]</scope>
    <source>
        <strain evidence="3 4">AK1</strain>
    </source>
</reference>
<evidence type="ECO:0000259" key="2">
    <source>
        <dbReference type="Pfam" id="PF13309"/>
    </source>
</evidence>
<evidence type="ECO:0000313" key="4">
    <source>
        <dbReference type="Proteomes" id="UP000012081"/>
    </source>
</evidence>
<dbReference type="STRING" id="1300222.I532_20011"/>
<dbReference type="PANTHER" id="PTHR35568:SF1">
    <property type="entry name" value="TRANSCRIPTIONAL REGULATOR DAUR"/>
    <property type="match status" value="1"/>
</dbReference>
<accession>M8DV98</accession>
<dbReference type="PATRIC" id="fig|1300222.3.peg.4206"/>
<protein>
    <submittedName>
        <fullName evidence="3">YheO domain-containing protein</fullName>
    </submittedName>
</protein>
<dbReference type="GeneID" id="89499713"/>
<dbReference type="EMBL" id="APBN01000011">
    <property type="protein sequence ID" value="EMT50926.1"/>
    <property type="molecule type" value="Genomic_DNA"/>
</dbReference>
<evidence type="ECO:0000259" key="1">
    <source>
        <dbReference type="Pfam" id="PF08348"/>
    </source>
</evidence>
<proteinExistence type="predicted"/>
<dbReference type="OrthoDB" id="9796595at2"/>
<dbReference type="InterPro" id="IPR039446">
    <property type="entry name" value="DauR-like"/>
</dbReference>
<dbReference type="RefSeq" id="WP_003390453.1">
    <property type="nucleotide sequence ID" value="NZ_APBN01000011.1"/>
</dbReference>
<dbReference type="AlphaFoldDB" id="M8DV98"/>
<dbReference type="InterPro" id="IPR013559">
    <property type="entry name" value="YheO"/>
</dbReference>
<gene>
    <name evidence="3" type="ORF">I532_20011</name>
</gene>
<dbReference type="PANTHER" id="PTHR35568">
    <property type="entry name" value="TRANSCRIPTIONAL REGULATOR DAUR"/>
    <property type="match status" value="1"/>
</dbReference>
<comment type="caution">
    <text evidence="3">The sequence shown here is derived from an EMBL/GenBank/DDBJ whole genome shotgun (WGS) entry which is preliminary data.</text>
</comment>
<dbReference type="Pfam" id="PF13309">
    <property type="entry name" value="HTH_22"/>
    <property type="match status" value="1"/>
</dbReference>